<evidence type="ECO:0000256" key="1">
    <source>
        <dbReference type="ARBA" id="ARBA00023239"/>
    </source>
</evidence>
<dbReference type="InterPro" id="IPR032466">
    <property type="entry name" value="Metal_Hydrolase"/>
</dbReference>
<reference evidence="3 4" key="1">
    <citation type="submission" date="2020-02" db="EMBL/GenBank/DDBJ databases">
        <title>Whole Genome Shotgun Sequence of Streptomyces sp. strain CWH03.</title>
        <authorList>
            <person name="Dohra H."/>
            <person name="Kodani S."/>
            <person name="Yamamura H."/>
        </authorList>
    </citation>
    <scope>NUCLEOTIDE SEQUENCE [LARGE SCALE GENOMIC DNA]</scope>
    <source>
        <strain evidence="3 4">CWH03</strain>
    </source>
</reference>
<comment type="caution">
    <text evidence="3">The sequence shown here is derived from an EMBL/GenBank/DDBJ whole genome shotgun (WGS) entry which is preliminary data.</text>
</comment>
<gene>
    <name evidence="3" type="ORF">SCWH03_52390</name>
</gene>
<dbReference type="RefSeq" id="WP_173266684.1">
    <property type="nucleotide sequence ID" value="NZ_BLLG01000022.1"/>
</dbReference>
<evidence type="ECO:0000313" key="3">
    <source>
        <dbReference type="EMBL" id="GFH38975.1"/>
    </source>
</evidence>
<accession>A0A6A0B2P3</accession>
<dbReference type="InterPro" id="IPR006680">
    <property type="entry name" value="Amidohydro-rel"/>
</dbReference>
<evidence type="ECO:0000313" key="4">
    <source>
        <dbReference type="Proteomes" id="UP000484988"/>
    </source>
</evidence>
<dbReference type="GO" id="GO:0016787">
    <property type="term" value="F:hydrolase activity"/>
    <property type="evidence" value="ECO:0007669"/>
    <property type="project" value="UniProtKB-KW"/>
</dbReference>
<dbReference type="GO" id="GO:0005737">
    <property type="term" value="C:cytoplasm"/>
    <property type="evidence" value="ECO:0007669"/>
    <property type="project" value="TreeGrafter"/>
</dbReference>
<dbReference type="GO" id="GO:0016831">
    <property type="term" value="F:carboxy-lyase activity"/>
    <property type="evidence" value="ECO:0007669"/>
    <property type="project" value="InterPro"/>
</dbReference>
<dbReference type="SUPFAM" id="SSF51556">
    <property type="entry name" value="Metallo-dependent hydrolases"/>
    <property type="match status" value="1"/>
</dbReference>
<dbReference type="Pfam" id="PF04909">
    <property type="entry name" value="Amidohydro_2"/>
    <property type="match status" value="1"/>
</dbReference>
<protein>
    <submittedName>
        <fullName evidence="3">Amidohydrolase family protein</fullName>
    </submittedName>
</protein>
<dbReference type="InterPro" id="IPR032465">
    <property type="entry name" value="ACMSD"/>
</dbReference>
<keyword evidence="3" id="KW-0378">Hydrolase</keyword>
<name>A0A6A0B2P3_9ACTN</name>
<feature type="domain" description="Amidohydrolase-related" evidence="2">
    <location>
        <begin position="8"/>
        <end position="334"/>
    </location>
</feature>
<evidence type="ECO:0000259" key="2">
    <source>
        <dbReference type="Pfam" id="PF04909"/>
    </source>
</evidence>
<dbReference type="PANTHER" id="PTHR21240:SF28">
    <property type="entry name" value="ISO-OROTATE DECARBOXYLASE (EUROFUNG)"/>
    <property type="match status" value="1"/>
</dbReference>
<dbReference type="Gene3D" id="3.20.20.140">
    <property type="entry name" value="Metal-dependent hydrolases"/>
    <property type="match status" value="1"/>
</dbReference>
<dbReference type="Proteomes" id="UP000484988">
    <property type="component" value="Unassembled WGS sequence"/>
</dbReference>
<keyword evidence="1" id="KW-0456">Lyase</keyword>
<dbReference type="GO" id="GO:0019748">
    <property type="term" value="P:secondary metabolic process"/>
    <property type="evidence" value="ECO:0007669"/>
    <property type="project" value="TreeGrafter"/>
</dbReference>
<dbReference type="EMBL" id="BLLG01000022">
    <property type="protein sequence ID" value="GFH38975.1"/>
    <property type="molecule type" value="Genomic_DNA"/>
</dbReference>
<keyword evidence="4" id="KW-1185">Reference proteome</keyword>
<proteinExistence type="predicted"/>
<sequence>MPDIQLFDCDTHFTDHLPELWAEIGLSREEAPEVVTEAGTTRLRLGDRLFPRPSGPGHGNPKGLGHLIGPGENGDRAVFMAKHDIAAAVLQPGFVGLSVQAVDDEATRLQLFDGYNRLTSRSCARSPLSLKWAFLASVEDPQWSEEALLRYAEGERDENLVGVVVRPTGRTPSVRLNSPAVTPLLRTLARLGLPLFVHGGTGCFQWSPLADAYEDYAMTHAFGHMGEHMIALADLVTRPEGLPDDLRVVMLESGIAWIPSMLGRLTSHTRRLTGTATTPTEIFRRHFAVVPDPGEEHVAWAVRQLGADSVLFGSDYPHWDTVEPADWLAGFSELCPPEKLAANTARFVPALLSGATS</sequence>
<dbReference type="PANTHER" id="PTHR21240">
    <property type="entry name" value="2-AMINO-3-CARBOXYLMUCONATE-6-SEMIALDEHYDE DECARBOXYLASE"/>
    <property type="match status" value="1"/>
</dbReference>
<dbReference type="AlphaFoldDB" id="A0A6A0B2P3"/>
<organism evidence="3 4">
    <name type="scientific">Streptomyces pacificus</name>
    <dbReference type="NCBI Taxonomy" id="2705029"/>
    <lineage>
        <taxon>Bacteria</taxon>
        <taxon>Bacillati</taxon>
        <taxon>Actinomycetota</taxon>
        <taxon>Actinomycetes</taxon>
        <taxon>Kitasatosporales</taxon>
        <taxon>Streptomycetaceae</taxon>
        <taxon>Streptomyces</taxon>
    </lineage>
</organism>